<dbReference type="EMBL" id="MFJL01000041">
    <property type="protein sequence ID" value="OGG12810.1"/>
    <property type="molecule type" value="Genomic_DNA"/>
</dbReference>
<dbReference type="AlphaFoldDB" id="A0A1F5ZJZ2"/>
<organism evidence="1 2">
    <name type="scientific">Candidatus Gottesmanbacteria bacterium RIFCSPHIGHO2_02_FULL_39_11</name>
    <dbReference type="NCBI Taxonomy" id="1798382"/>
    <lineage>
        <taxon>Bacteria</taxon>
        <taxon>Candidatus Gottesmaniibacteriota</taxon>
    </lineage>
</organism>
<protein>
    <recommendedName>
        <fullName evidence="3">DUF488 domain-containing protein</fullName>
    </recommendedName>
</protein>
<sequence>MTQLFTTGYQGETIHEFIQKITTKNIEAIIDIRENPTSRKPGFSKNALQRRLDSVGIDYYHFQELGTPKPLRNLLAHSQNYNQFFEEYKQFLPEFQDALDDIIEIGSNKRICLLCFEKDPHYCHRKIVANLISFYTGRDISVVHI</sequence>
<proteinExistence type="predicted"/>
<dbReference type="PIRSF" id="PIRSF024492">
    <property type="entry name" value="UCP024492"/>
    <property type="match status" value="1"/>
</dbReference>
<dbReference type="InterPro" id="IPR014519">
    <property type="entry name" value="UCP024492"/>
</dbReference>
<evidence type="ECO:0000313" key="2">
    <source>
        <dbReference type="Proteomes" id="UP000176923"/>
    </source>
</evidence>
<dbReference type="Proteomes" id="UP000176923">
    <property type="component" value="Unassembled WGS sequence"/>
</dbReference>
<dbReference type="STRING" id="1798382.A3D77_07175"/>
<accession>A0A1F5ZJZ2</accession>
<evidence type="ECO:0000313" key="1">
    <source>
        <dbReference type="EMBL" id="OGG12810.1"/>
    </source>
</evidence>
<name>A0A1F5ZJZ2_9BACT</name>
<reference evidence="1 2" key="1">
    <citation type="journal article" date="2016" name="Nat. Commun.">
        <title>Thousands of microbial genomes shed light on interconnected biogeochemical processes in an aquifer system.</title>
        <authorList>
            <person name="Anantharaman K."/>
            <person name="Brown C.T."/>
            <person name="Hug L.A."/>
            <person name="Sharon I."/>
            <person name="Castelle C.J."/>
            <person name="Probst A.J."/>
            <person name="Thomas B.C."/>
            <person name="Singh A."/>
            <person name="Wilkins M.J."/>
            <person name="Karaoz U."/>
            <person name="Brodie E.L."/>
            <person name="Williams K.H."/>
            <person name="Hubbard S.S."/>
            <person name="Banfield J.F."/>
        </authorList>
    </citation>
    <scope>NUCLEOTIDE SEQUENCE [LARGE SCALE GENOMIC DNA]</scope>
</reference>
<evidence type="ECO:0008006" key="3">
    <source>
        <dbReference type="Google" id="ProtNLM"/>
    </source>
</evidence>
<dbReference type="InterPro" id="IPR007438">
    <property type="entry name" value="DUF488"/>
</dbReference>
<gene>
    <name evidence="1" type="ORF">A3D77_07175</name>
</gene>
<dbReference type="PANTHER" id="PTHR39337">
    <property type="entry name" value="BLR5642 PROTEIN"/>
    <property type="match status" value="1"/>
</dbReference>
<dbReference type="PANTHER" id="PTHR39337:SF1">
    <property type="entry name" value="BLR5642 PROTEIN"/>
    <property type="match status" value="1"/>
</dbReference>
<dbReference type="Pfam" id="PF04343">
    <property type="entry name" value="DUF488"/>
    <property type="match status" value="1"/>
</dbReference>
<comment type="caution">
    <text evidence="1">The sequence shown here is derived from an EMBL/GenBank/DDBJ whole genome shotgun (WGS) entry which is preliminary data.</text>
</comment>